<keyword evidence="3" id="KW-0560">Oxidoreductase</keyword>
<evidence type="ECO:0000313" key="4">
    <source>
        <dbReference type="Proteomes" id="UP000800094"/>
    </source>
</evidence>
<name>A0A6A6IGP1_9PLEO</name>
<evidence type="ECO:0000259" key="2">
    <source>
        <dbReference type="Pfam" id="PF17897"/>
    </source>
</evidence>
<sequence length="586" mass="64896">MSRIPLPPVAEPAAFSKNYILYWNQVGLELNRLTHTVNGPQSGPPLSARALGMLQLAIHDAYFAIKPSATFQTFLTPGDDMPEAYRLPDPAGASDARQAVAGAAIWMLDKLYAEFTEATAFNSTLQLKKLLDDSITKFGGVHRASRSYRFGVEVARVIYRLLFHPEGVSSEGYCPEPGRYKFDDEPTHPVFIVPADHNDPDGPMKPTHRYHGPYYGATAKRLATQSEHMIADPPGIRTQECDGLAEYDDAIRDVIRMGGATALNSTKRYPFQTAVGHFWAYDGSNLIGTPPREYNQMIRMIAVAHKPHPDIDNEQNNADFARILALANVAMADAGVFAWKEKWDFEFWRPLSGVRDDGRDAHGDPFFLTLGAPSTNTNDIPFKPPFPAYPSGHATFGAAAFQIVRRYYNGRLGNWAKDEPDSIAFEFLSEELNGISRDLDKRYDPTAKITDQPGIVRTCWPRKFKSAWEAIFDNAISRVFLGVHWRFDAAAAEDILVPTNVPHVYAVDENGATRYKPVNDIRYVTMGPRRGCEGMFPIGGVPLGMGIANEIFESGLKPTPPDIQPMKGAEQKPPQKGANGANGEHV</sequence>
<dbReference type="GO" id="GO:0004601">
    <property type="term" value="F:peroxidase activity"/>
    <property type="evidence" value="ECO:0007669"/>
    <property type="project" value="UniProtKB-KW"/>
</dbReference>
<dbReference type="OrthoDB" id="9997027at2759"/>
<protein>
    <submittedName>
        <fullName evidence="3">Acid phosphatase/Vanadium-dependent haloperoxidase</fullName>
    </submittedName>
</protein>
<dbReference type="Gene3D" id="1.10.606.10">
    <property type="entry name" value="Vanadium-containing Chloroperoxidase, domain 2"/>
    <property type="match status" value="1"/>
</dbReference>
<reference evidence="3" key="1">
    <citation type="journal article" date="2020" name="Stud. Mycol.">
        <title>101 Dothideomycetes genomes: a test case for predicting lifestyles and emergence of pathogens.</title>
        <authorList>
            <person name="Haridas S."/>
            <person name="Albert R."/>
            <person name="Binder M."/>
            <person name="Bloem J."/>
            <person name="Labutti K."/>
            <person name="Salamov A."/>
            <person name="Andreopoulos B."/>
            <person name="Baker S."/>
            <person name="Barry K."/>
            <person name="Bills G."/>
            <person name="Bluhm B."/>
            <person name="Cannon C."/>
            <person name="Castanera R."/>
            <person name="Culley D."/>
            <person name="Daum C."/>
            <person name="Ezra D."/>
            <person name="Gonzalez J."/>
            <person name="Henrissat B."/>
            <person name="Kuo A."/>
            <person name="Liang C."/>
            <person name="Lipzen A."/>
            <person name="Lutzoni F."/>
            <person name="Magnuson J."/>
            <person name="Mondo S."/>
            <person name="Nolan M."/>
            <person name="Ohm R."/>
            <person name="Pangilinan J."/>
            <person name="Park H.-J."/>
            <person name="Ramirez L."/>
            <person name="Alfaro M."/>
            <person name="Sun H."/>
            <person name="Tritt A."/>
            <person name="Yoshinaga Y."/>
            <person name="Zwiers L.-H."/>
            <person name="Turgeon B."/>
            <person name="Goodwin S."/>
            <person name="Spatafora J."/>
            <person name="Crous P."/>
            <person name="Grigoriev I."/>
        </authorList>
    </citation>
    <scope>NUCLEOTIDE SEQUENCE</scope>
    <source>
        <strain evidence="3">CBS 122368</strain>
    </source>
</reference>
<dbReference type="AlphaFoldDB" id="A0A6A6IGP1"/>
<dbReference type="Gene3D" id="1.20.144.10">
    <property type="entry name" value="Phosphatidic acid phosphatase type 2/haloperoxidase"/>
    <property type="match status" value="1"/>
</dbReference>
<dbReference type="InterPro" id="IPR036938">
    <property type="entry name" value="PAP2/HPO_sf"/>
</dbReference>
<dbReference type="GeneID" id="54584887"/>
<dbReference type="CDD" id="cd03398">
    <property type="entry name" value="PAP2_haloperoxidase"/>
    <property type="match status" value="1"/>
</dbReference>
<proteinExistence type="predicted"/>
<dbReference type="InterPro" id="IPR041067">
    <property type="entry name" value="VCPO_N"/>
</dbReference>
<dbReference type="PANTHER" id="PTHR34599">
    <property type="entry name" value="PEROXIDASE-RELATED"/>
    <property type="match status" value="1"/>
</dbReference>
<dbReference type="InterPro" id="IPR016119">
    <property type="entry name" value="Br/Cl_peroxidase_C"/>
</dbReference>
<dbReference type="RefSeq" id="XP_033684351.1">
    <property type="nucleotide sequence ID" value="XM_033831557.1"/>
</dbReference>
<evidence type="ECO:0000313" key="3">
    <source>
        <dbReference type="EMBL" id="KAF2249347.1"/>
    </source>
</evidence>
<accession>A0A6A6IGP1</accession>
<organism evidence="3 4">
    <name type="scientific">Trematosphaeria pertusa</name>
    <dbReference type="NCBI Taxonomy" id="390896"/>
    <lineage>
        <taxon>Eukaryota</taxon>
        <taxon>Fungi</taxon>
        <taxon>Dikarya</taxon>
        <taxon>Ascomycota</taxon>
        <taxon>Pezizomycotina</taxon>
        <taxon>Dothideomycetes</taxon>
        <taxon>Pleosporomycetidae</taxon>
        <taxon>Pleosporales</taxon>
        <taxon>Massarineae</taxon>
        <taxon>Trematosphaeriaceae</taxon>
        <taxon>Trematosphaeria</taxon>
    </lineage>
</organism>
<feature type="domain" description="Vanadium chloroperoxidase N-terminal" evidence="2">
    <location>
        <begin position="6"/>
        <end position="221"/>
    </location>
</feature>
<dbReference type="InterPro" id="IPR052559">
    <property type="entry name" value="V-haloperoxidase"/>
</dbReference>
<keyword evidence="3" id="KW-0575">Peroxidase</keyword>
<dbReference type="Pfam" id="PF17897">
    <property type="entry name" value="VCPO_N"/>
    <property type="match status" value="1"/>
</dbReference>
<dbReference type="Proteomes" id="UP000800094">
    <property type="component" value="Unassembled WGS sequence"/>
</dbReference>
<feature type="region of interest" description="Disordered" evidence="1">
    <location>
        <begin position="554"/>
        <end position="586"/>
    </location>
</feature>
<dbReference type="PANTHER" id="PTHR34599:SF1">
    <property type="entry name" value="PHOSPHATIDIC ACID PHOSPHATASE TYPE 2_HALOPEROXIDASE DOMAIN-CONTAINING PROTEIN"/>
    <property type="match status" value="1"/>
</dbReference>
<keyword evidence="4" id="KW-1185">Reference proteome</keyword>
<dbReference type="SUPFAM" id="SSF48317">
    <property type="entry name" value="Acid phosphatase/Vanadium-dependent haloperoxidase"/>
    <property type="match status" value="1"/>
</dbReference>
<evidence type="ECO:0000256" key="1">
    <source>
        <dbReference type="SAM" id="MobiDB-lite"/>
    </source>
</evidence>
<gene>
    <name evidence="3" type="ORF">BU26DRAFT_540633</name>
</gene>
<dbReference type="EMBL" id="ML987195">
    <property type="protein sequence ID" value="KAF2249347.1"/>
    <property type="molecule type" value="Genomic_DNA"/>
</dbReference>